<dbReference type="InterPro" id="IPR033708">
    <property type="entry name" value="Anticodon_Ile_BEm"/>
</dbReference>
<dbReference type="InterPro" id="IPR009008">
    <property type="entry name" value="Val/Leu/Ile-tRNA-synth_edit"/>
</dbReference>
<organism evidence="10 11">
    <name type="scientific">Hericium alpestre</name>
    <dbReference type="NCBI Taxonomy" id="135208"/>
    <lineage>
        <taxon>Eukaryota</taxon>
        <taxon>Fungi</taxon>
        <taxon>Dikarya</taxon>
        <taxon>Basidiomycota</taxon>
        <taxon>Agaricomycotina</taxon>
        <taxon>Agaricomycetes</taxon>
        <taxon>Russulales</taxon>
        <taxon>Hericiaceae</taxon>
        <taxon>Hericium</taxon>
    </lineage>
</organism>
<evidence type="ECO:0000313" key="11">
    <source>
        <dbReference type="Proteomes" id="UP000298061"/>
    </source>
</evidence>
<dbReference type="EC" id="6.1.1.5" evidence="1"/>
<dbReference type="InterPro" id="IPR002300">
    <property type="entry name" value="aa-tRNA-synth_Ia"/>
</dbReference>
<dbReference type="NCBIfam" id="TIGR00392">
    <property type="entry name" value="ileS"/>
    <property type="match status" value="1"/>
</dbReference>
<feature type="domain" description="Aminoacyl-tRNA synthetase class Ia" evidence="8">
    <location>
        <begin position="5"/>
        <end position="613"/>
    </location>
</feature>
<keyword evidence="2" id="KW-0436">Ligase</keyword>
<dbReference type="InterPro" id="IPR009080">
    <property type="entry name" value="tRNAsynth_Ia_anticodon-bd"/>
</dbReference>
<dbReference type="Pfam" id="PF08264">
    <property type="entry name" value="Anticodon_1"/>
    <property type="match status" value="1"/>
</dbReference>
<dbReference type="Pfam" id="PF00133">
    <property type="entry name" value="tRNA-synt_1"/>
    <property type="match status" value="1"/>
</dbReference>
<dbReference type="GO" id="GO:0002161">
    <property type="term" value="F:aminoacyl-tRNA deacylase activity"/>
    <property type="evidence" value="ECO:0007669"/>
    <property type="project" value="InterPro"/>
</dbReference>
<dbReference type="GO" id="GO:0005739">
    <property type="term" value="C:mitochondrion"/>
    <property type="evidence" value="ECO:0007669"/>
    <property type="project" value="TreeGrafter"/>
</dbReference>
<evidence type="ECO:0000256" key="6">
    <source>
        <dbReference type="ARBA" id="ARBA00023146"/>
    </source>
</evidence>
<dbReference type="SUPFAM" id="SSF52374">
    <property type="entry name" value="Nucleotidylyl transferase"/>
    <property type="match status" value="1"/>
</dbReference>
<keyword evidence="11" id="KW-1185">Reference proteome</keyword>
<feature type="domain" description="Methionyl/Valyl/Leucyl/Isoleucyl-tRNA synthetase anticodon-binding" evidence="9">
    <location>
        <begin position="660"/>
        <end position="836"/>
    </location>
</feature>
<dbReference type="GO" id="GO:0000049">
    <property type="term" value="F:tRNA binding"/>
    <property type="evidence" value="ECO:0007669"/>
    <property type="project" value="InterPro"/>
</dbReference>
<dbReference type="GO" id="GO:0032543">
    <property type="term" value="P:mitochondrial translation"/>
    <property type="evidence" value="ECO:0007669"/>
    <property type="project" value="TreeGrafter"/>
</dbReference>
<protein>
    <recommendedName>
        <fullName evidence="1">isoleucine--tRNA ligase</fullName>
        <ecNumber evidence="1">6.1.1.5</ecNumber>
    </recommendedName>
    <alternativeName>
        <fullName evidence="7">Isoleucyl-tRNA synthetase</fullName>
    </alternativeName>
</protein>
<dbReference type="PANTHER" id="PTHR42765:SF1">
    <property type="entry name" value="ISOLEUCINE--TRNA LIGASE, MITOCHONDRIAL"/>
    <property type="match status" value="1"/>
</dbReference>
<evidence type="ECO:0000256" key="5">
    <source>
        <dbReference type="ARBA" id="ARBA00022917"/>
    </source>
</evidence>
<evidence type="ECO:0000259" key="9">
    <source>
        <dbReference type="Pfam" id="PF08264"/>
    </source>
</evidence>
<evidence type="ECO:0000256" key="7">
    <source>
        <dbReference type="ARBA" id="ARBA00032665"/>
    </source>
</evidence>
<dbReference type="GO" id="GO:0005524">
    <property type="term" value="F:ATP binding"/>
    <property type="evidence" value="ECO:0007669"/>
    <property type="project" value="UniProtKB-KW"/>
</dbReference>
<keyword evidence="3" id="KW-0547">Nucleotide-binding</keyword>
<dbReference type="EMBL" id="SFCI01000048">
    <property type="protein sequence ID" value="TFY83159.1"/>
    <property type="molecule type" value="Genomic_DNA"/>
</dbReference>
<dbReference type="InterPro" id="IPR013155">
    <property type="entry name" value="M/V/L/I-tRNA-synth_anticd-bd"/>
</dbReference>
<dbReference type="PANTHER" id="PTHR42765">
    <property type="entry name" value="SOLEUCYL-TRNA SYNTHETASE"/>
    <property type="match status" value="1"/>
</dbReference>
<reference evidence="10 11" key="1">
    <citation type="submission" date="2019-02" db="EMBL/GenBank/DDBJ databases">
        <title>Genome sequencing of the rare red list fungi Hericium alpestre (H. flagellum).</title>
        <authorList>
            <person name="Buettner E."/>
            <person name="Kellner H."/>
        </authorList>
    </citation>
    <scope>NUCLEOTIDE SEQUENCE [LARGE SCALE GENOMIC DNA]</scope>
    <source>
        <strain evidence="10 11">DSM 108284</strain>
    </source>
</reference>
<dbReference type="STRING" id="135208.A0A4Z0AB01"/>
<dbReference type="GO" id="GO:0006428">
    <property type="term" value="P:isoleucyl-tRNA aminoacylation"/>
    <property type="evidence" value="ECO:0007669"/>
    <property type="project" value="InterPro"/>
</dbReference>
<comment type="caution">
    <text evidence="10">The sequence shown here is derived from an EMBL/GenBank/DDBJ whole genome shotgun (WGS) entry which is preliminary data.</text>
</comment>
<gene>
    <name evidence="10" type="ORF">EWM64_g848</name>
</gene>
<evidence type="ECO:0000313" key="10">
    <source>
        <dbReference type="EMBL" id="TFY83159.1"/>
    </source>
</evidence>
<evidence type="ECO:0000256" key="1">
    <source>
        <dbReference type="ARBA" id="ARBA00013165"/>
    </source>
</evidence>
<dbReference type="SUPFAM" id="SSF50677">
    <property type="entry name" value="ValRS/IleRS/LeuRS editing domain"/>
    <property type="match status" value="1"/>
</dbReference>
<dbReference type="Gene3D" id="3.40.50.620">
    <property type="entry name" value="HUPs"/>
    <property type="match status" value="2"/>
</dbReference>
<dbReference type="InterPro" id="IPR050081">
    <property type="entry name" value="Ile-tRNA_ligase"/>
</dbReference>
<dbReference type="Gene3D" id="1.10.730.20">
    <property type="match status" value="1"/>
</dbReference>
<proteinExistence type="predicted"/>
<dbReference type="CDD" id="cd07960">
    <property type="entry name" value="Anticodon_Ia_Ile_BEm"/>
    <property type="match status" value="1"/>
</dbReference>
<keyword evidence="6" id="KW-0030">Aminoacyl-tRNA synthetase</keyword>
<keyword evidence="4" id="KW-0067">ATP-binding</keyword>
<dbReference type="Proteomes" id="UP000298061">
    <property type="component" value="Unassembled WGS sequence"/>
</dbReference>
<dbReference type="InterPro" id="IPR014729">
    <property type="entry name" value="Rossmann-like_a/b/a_fold"/>
</dbReference>
<dbReference type="OrthoDB" id="10264412at2759"/>
<name>A0A4Z0AB01_9AGAM</name>
<keyword evidence="5" id="KW-0648">Protein biosynthesis</keyword>
<dbReference type="InterPro" id="IPR002301">
    <property type="entry name" value="Ile-tRNA-ligase"/>
</dbReference>
<dbReference type="SUPFAM" id="SSF47323">
    <property type="entry name" value="Anticodon-binding domain of a subclass of class I aminoacyl-tRNA synthetases"/>
    <property type="match status" value="1"/>
</dbReference>
<accession>A0A4Z0AB01</accession>
<dbReference type="Gene3D" id="3.90.740.10">
    <property type="entry name" value="Valyl/Leucyl/Isoleucyl-tRNA synthetase, editing domain"/>
    <property type="match status" value="1"/>
</dbReference>
<evidence type="ECO:0000256" key="3">
    <source>
        <dbReference type="ARBA" id="ARBA00022741"/>
    </source>
</evidence>
<evidence type="ECO:0000256" key="4">
    <source>
        <dbReference type="ARBA" id="ARBA00022840"/>
    </source>
</evidence>
<dbReference type="AlphaFoldDB" id="A0A4Z0AB01"/>
<evidence type="ECO:0000256" key="2">
    <source>
        <dbReference type="ARBA" id="ARBA00022598"/>
    </source>
</evidence>
<dbReference type="GO" id="GO:0004822">
    <property type="term" value="F:isoleucine-tRNA ligase activity"/>
    <property type="evidence" value="ECO:0007669"/>
    <property type="project" value="UniProtKB-EC"/>
</dbReference>
<sequence length="849" mass="94316">MLCDLGHALNKILKDIINRYHVSIGDRVHYIPGWDCHGLPIENKALKDLRKEAHTLPPNTIRKAAEATARREIETQKAEFQELGIMADWREPTTYRTLDHEYEIRQLRVFQKMVERGLIYRHYRPVHYSPSSRSALAEAELVYTDDHVSHSVYVTFSVETNFASPALQKLLGSLGETSARLLVWTTTPWTLTANMGIAVHPEMVYELVRGRDAGDGILIIAADRRLALEPVVGDVDVLATVTGSDLVDTAYIPIFSSLAAASAPLHILPSSHVTPDSGTGLVHCAPAHGAEDYNAFRALNLISSSTSIVCHVGAEGAFTDEVAIVVGPEAGKTLAGQEVLKGGSKAVVNLLEGIGALVKIEKIRHRYPYDWKTNEPIIVTATSQWFANLDGIKQDALQALEKVSFYPEISRNRLESFIKSRSEWCISRQRVWGVPIPSLHHIPTDRAVLTSESLSHILSVLQTKGVAHWWDGPVSDFLPPSLSAEEGEWRKGTDTMDVWFDSGSSWSQLPEQHADVCLEGSDQHRGWFQSQLLTAVGARSSEGSTPQAPYGTLITHGMVLDQEGKKMSKSLGNIVSPMTVIKGGKDKKKDPAYGADVLRLWAATVEYWRDMSIGKTILSQAAESLRKIRNSARFILGNIGPKEVRERLQRVEQKDMHIAERYVMHELYQLEQVALEGYANYNFPKVMNALGNFANITLSSLYFDITKDCLYADSLSSFERRSVVTVLEQVLTTMTRVMAPVLPHLAEEIHHTLQGYEDLAMGSSVFAKKWEPLVCPCSSRNAKVGSDVGDVQPPNWEDVVAEKSMTELLRVRSAVLALLEKARGDKNLKSSLEAEVDLILPSRARPIRR</sequence>
<dbReference type="PRINTS" id="PR00984">
    <property type="entry name" value="TRNASYNTHILE"/>
</dbReference>
<evidence type="ECO:0000259" key="8">
    <source>
        <dbReference type="Pfam" id="PF00133"/>
    </source>
</evidence>